<dbReference type="InterPro" id="IPR021139">
    <property type="entry name" value="NYN"/>
</dbReference>
<dbReference type="EMBL" id="OD566953">
    <property type="protein sequence ID" value="CAD7444901.1"/>
    <property type="molecule type" value="Genomic_DNA"/>
</dbReference>
<name>A0A7R9F1I7_9NEOP</name>
<dbReference type="InterPro" id="IPR034191">
    <property type="entry name" value="MARF1_RRM2"/>
</dbReference>
<evidence type="ECO:0000256" key="1">
    <source>
        <dbReference type="ARBA" id="ARBA00022737"/>
    </source>
</evidence>
<evidence type="ECO:0000259" key="4">
    <source>
        <dbReference type="Pfam" id="PF01936"/>
    </source>
</evidence>
<evidence type="ECO:0000259" key="5">
    <source>
        <dbReference type="Pfam" id="PF11608"/>
    </source>
</evidence>
<dbReference type="GO" id="GO:0010468">
    <property type="term" value="P:regulation of gene expression"/>
    <property type="evidence" value="ECO:0007669"/>
    <property type="project" value="InterPro"/>
</dbReference>
<dbReference type="GO" id="GO:0005777">
    <property type="term" value="C:peroxisome"/>
    <property type="evidence" value="ECO:0007669"/>
    <property type="project" value="InterPro"/>
</dbReference>
<sequence>METYHAKLCWNGYATLDMNTLIDKALNNIGHLQKLVDISSPSDDFKTEETNSLEMDQSSNSSFVFPPPPQMRSCRPLSASPYFCVSDSDSHSDSGWGGGGSSSPLAIRHSVLALRGYQSDGSPVNLRSLPSFLPPIGVFWDIENCHVPKGRSALAVVEVIRTKFFKGYREVEFLVVCDVTKENAQVVQELNDAQINLIHVAATCKNAADEKLRQSIRRFADIHGSPAAIILISGDINFASDLSDLKHRKKFHVILLHNNHTSEALILCANEHYNFTSLMENVPARSAKTIKPTVNQAVEVTISNLPEDKDVLRVRSRLKQLSENCGGRIVTIARSFATIRFSTSEFAARAQRRMDGQDVFGHKICVSLPHRMPDKSSREMSPMKSTSGPQLRRFGVLASDLGHSCPQERVQHYLGIELLVVLTLVLHQYFWVAFLIYPHVESRTYPGRANHPLYWLDRSNHPLYWLDRSNHPLYWTRSLHSLSRKLRHNSRSDDENVLSQSPRAPRPIMSGLNVLNSIPTPNVFSNLAWNPGFAGAHHSGFGSLMNFQDVSVPPPVIEAAVKGWENGTHQSQLTGSLWNPSVPMASQRMLTNSGRGLGESFHDAAPGRFRTIKGTHGGLQSSRHGNTNQELNSAGAMPIPSCHLVNGTNPSILKRCRTSSPTADLHQIQTPAVFGFPFPLKRRSPSPYTVLEAETDVLGENSQHFFHPIAPSKTELLTASVNSSIQLIVTNLDQTIEPKEMKRVLLALFREHVMVIHISVFTQTDGNVAAHVKVPSLQDAQYAISRLHRRKVGFKRMLIAYAHGGGPSPQLIRSQIVSLLLEVPGHSLPLFKFRELFESRYLSSISVSDMYKMKDVCIIREDPSGRMVSLNPDHRNTPSPSFGVGIQDGQLDLPYCTLHPQRPGAGKGWAEQDLEALPNFRIGLNILAERIHTLLHSHNGSLPLPRFHTPS</sequence>
<accession>A0A7R9F1I7</accession>
<feature type="domain" description="MARF1 first and second LOTUS" evidence="6">
    <location>
        <begin position="812"/>
        <end position="947"/>
    </location>
</feature>
<evidence type="ECO:0008006" key="8">
    <source>
        <dbReference type="Google" id="ProtNLM"/>
    </source>
</evidence>
<dbReference type="GO" id="GO:1905762">
    <property type="term" value="F:CCR4-NOT complex binding"/>
    <property type="evidence" value="ECO:0007669"/>
    <property type="project" value="TreeGrafter"/>
</dbReference>
<dbReference type="InterPro" id="IPR034189">
    <property type="entry name" value="MARF1_RRM1"/>
</dbReference>
<evidence type="ECO:0000256" key="2">
    <source>
        <dbReference type="ARBA" id="ARBA00022884"/>
    </source>
</evidence>
<protein>
    <recommendedName>
        <fullName evidence="8">Meiosis regulator and mRNA stability factor 1</fullName>
    </recommendedName>
</protein>
<feature type="region of interest" description="Disordered" evidence="3">
    <location>
        <begin position="41"/>
        <end position="65"/>
    </location>
</feature>
<proteinExistence type="predicted"/>
<keyword evidence="2" id="KW-0694">RNA-binding</keyword>
<dbReference type="PANTHER" id="PTHR14379">
    <property type="entry name" value="LIMKAIN B LKAP"/>
    <property type="match status" value="1"/>
</dbReference>
<dbReference type="CDD" id="cd10910">
    <property type="entry name" value="PIN_limkain_b1_N_like"/>
    <property type="match status" value="1"/>
</dbReference>
<reference evidence="7" key="1">
    <citation type="submission" date="2020-11" db="EMBL/GenBank/DDBJ databases">
        <authorList>
            <person name="Tran Van P."/>
        </authorList>
    </citation>
    <scope>NUCLEOTIDE SEQUENCE</scope>
</reference>
<dbReference type="InterPro" id="IPR012677">
    <property type="entry name" value="Nucleotide-bd_a/b_plait_sf"/>
</dbReference>
<dbReference type="InterPro" id="IPR035979">
    <property type="entry name" value="RBD_domain_sf"/>
</dbReference>
<dbReference type="Gene3D" id="3.30.70.330">
    <property type="match status" value="2"/>
</dbReference>
<dbReference type="InterPro" id="IPR024768">
    <property type="entry name" value="Marf1"/>
</dbReference>
<gene>
    <name evidence="7" type="ORF">TBIB3V08_LOCUS7266</name>
</gene>
<dbReference type="Pfam" id="PF19687">
    <property type="entry name" value="MARF1_LOTUS"/>
    <property type="match status" value="1"/>
</dbReference>
<feature type="domain" description="NYN" evidence="4">
    <location>
        <begin position="136"/>
        <end position="272"/>
    </location>
</feature>
<organism evidence="7">
    <name type="scientific">Timema bartmani</name>
    <dbReference type="NCBI Taxonomy" id="61472"/>
    <lineage>
        <taxon>Eukaryota</taxon>
        <taxon>Metazoa</taxon>
        <taxon>Ecdysozoa</taxon>
        <taxon>Arthropoda</taxon>
        <taxon>Hexapoda</taxon>
        <taxon>Insecta</taxon>
        <taxon>Pterygota</taxon>
        <taxon>Neoptera</taxon>
        <taxon>Polyneoptera</taxon>
        <taxon>Phasmatodea</taxon>
        <taxon>Timematodea</taxon>
        <taxon>Timematoidea</taxon>
        <taxon>Timematidae</taxon>
        <taxon>Timema</taxon>
    </lineage>
</organism>
<dbReference type="Pfam" id="PF11608">
    <property type="entry name" value="RRM_MARF1"/>
    <property type="match status" value="1"/>
</dbReference>
<evidence type="ECO:0000313" key="7">
    <source>
        <dbReference type="EMBL" id="CAD7444901.1"/>
    </source>
</evidence>
<dbReference type="SUPFAM" id="SSF54928">
    <property type="entry name" value="RNA-binding domain, RBD"/>
    <property type="match status" value="2"/>
</dbReference>
<dbReference type="InterPro" id="IPR045602">
    <property type="entry name" value="MARF1_LOTUS"/>
</dbReference>
<dbReference type="PANTHER" id="PTHR14379:SF3">
    <property type="entry name" value="MEIOSIS REGULATOR AND MRNA STABILITY FACTOR 1"/>
    <property type="match status" value="1"/>
</dbReference>
<dbReference type="CDD" id="cd12256">
    <property type="entry name" value="RRM2_LKAP"/>
    <property type="match status" value="1"/>
</dbReference>
<dbReference type="AlphaFoldDB" id="A0A7R9F1I7"/>
<dbReference type="GO" id="GO:0004540">
    <property type="term" value="F:RNA nuclease activity"/>
    <property type="evidence" value="ECO:0007669"/>
    <property type="project" value="InterPro"/>
</dbReference>
<evidence type="ECO:0000259" key="6">
    <source>
        <dbReference type="Pfam" id="PF19687"/>
    </source>
</evidence>
<keyword evidence="1" id="KW-0677">Repeat</keyword>
<dbReference type="GO" id="GO:0003723">
    <property type="term" value="F:RNA binding"/>
    <property type="evidence" value="ECO:0007669"/>
    <property type="project" value="UniProtKB-KW"/>
</dbReference>
<feature type="domain" description="MARF1 RNA recognition motif 1" evidence="5">
    <location>
        <begin position="313"/>
        <end position="374"/>
    </location>
</feature>
<dbReference type="Pfam" id="PF01936">
    <property type="entry name" value="NYN"/>
    <property type="match status" value="1"/>
</dbReference>
<evidence type="ECO:0000256" key="3">
    <source>
        <dbReference type="SAM" id="MobiDB-lite"/>
    </source>
</evidence>